<evidence type="ECO:0000313" key="1">
    <source>
        <dbReference type="EMBL" id="CAF3226556.1"/>
    </source>
</evidence>
<dbReference type="Proteomes" id="UP000663833">
    <property type="component" value="Unassembled WGS sequence"/>
</dbReference>
<dbReference type="Proteomes" id="UP000663851">
    <property type="component" value="Unassembled WGS sequence"/>
</dbReference>
<accession>A0A818G5N9</accession>
<proteinExistence type="predicted"/>
<gene>
    <name evidence="2" type="ORF">GRG538_LOCUS16701</name>
    <name evidence="3" type="ORF">HFQ381_LOCUS19735</name>
    <name evidence="1" type="ORF">LUA448_LOCUS3522</name>
    <name evidence="4" type="ORF">QYT958_LOCUS8481</name>
    <name evidence="5" type="ORF">TOA249_LOCUS19810</name>
</gene>
<dbReference type="Proteomes" id="UP000663872">
    <property type="component" value="Unassembled WGS sequence"/>
</dbReference>
<dbReference type="EMBL" id="CAJNYT010002676">
    <property type="protein sequence ID" value="CAF3486567.1"/>
    <property type="molecule type" value="Genomic_DNA"/>
</dbReference>
<evidence type="ECO:0000313" key="2">
    <source>
        <dbReference type="EMBL" id="CAF3486567.1"/>
    </source>
</evidence>
<protein>
    <submittedName>
        <fullName evidence="2">Uncharacterized protein</fullName>
    </submittedName>
</protein>
<dbReference type="EMBL" id="CAJOBO010001626">
    <property type="protein sequence ID" value="CAF4395946.1"/>
    <property type="molecule type" value="Genomic_DNA"/>
</dbReference>
<dbReference type="EMBL" id="CAJOBS010001576">
    <property type="protein sequence ID" value="CAF4742933.1"/>
    <property type="molecule type" value="Genomic_DNA"/>
</dbReference>
<dbReference type="EMBL" id="CAJNYD010000183">
    <property type="protein sequence ID" value="CAF3226556.1"/>
    <property type="molecule type" value="Genomic_DNA"/>
</dbReference>
<evidence type="ECO:0000313" key="3">
    <source>
        <dbReference type="EMBL" id="CAF4395946.1"/>
    </source>
</evidence>
<reference evidence="2" key="1">
    <citation type="submission" date="2021-02" db="EMBL/GenBank/DDBJ databases">
        <authorList>
            <person name="Nowell W R."/>
        </authorList>
    </citation>
    <scope>NUCLEOTIDE SEQUENCE</scope>
</reference>
<evidence type="ECO:0000313" key="6">
    <source>
        <dbReference type="Proteomes" id="UP000663872"/>
    </source>
</evidence>
<dbReference type="Proteomes" id="UP000663838">
    <property type="component" value="Unassembled WGS sequence"/>
</dbReference>
<evidence type="ECO:0000313" key="4">
    <source>
        <dbReference type="EMBL" id="CAF4553540.1"/>
    </source>
</evidence>
<organism evidence="2 6">
    <name type="scientific">Rotaria socialis</name>
    <dbReference type="NCBI Taxonomy" id="392032"/>
    <lineage>
        <taxon>Eukaryota</taxon>
        <taxon>Metazoa</taxon>
        <taxon>Spiralia</taxon>
        <taxon>Gnathifera</taxon>
        <taxon>Rotifera</taxon>
        <taxon>Eurotatoria</taxon>
        <taxon>Bdelloidea</taxon>
        <taxon>Philodinida</taxon>
        <taxon>Philodinidae</taxon>
        <taxon>Rotaria</taxon>
    </lineage>
</organism>
<sequence>MESEPSKTQHDYQQAAEYLRQALEYDEQSIEHVSIFEYDLFQLIPQLKQFSFLDIYGRTDRQKIELYRSMVHKRFPNSRLNIPTTRFCLWF</sequence>
<dbReference type="EMBL" id="CAJOBR010000852">
    <property type="protein sequence ID" value="CAF4553540.1"/>
    <property type="molecule type" value="Genomic_DNA"/>
</dbReference>
<dbReference type="Proteomes" id="UP000663848">
    <property type="component" value="Unassembled WGS sequence"/>
</dbReference>
<comment type="caution">
    <text evidence="2">The sequence shown here is derived from an EMBL/GenBank/DDBJ whole genome shotgun (WGS) entry which is preliminary data.</text>
</comment>
<name>A0A818G5N9_9BILA</name>
<evidence type="ECO:0000313" key="5">
    <source>
        <dbReference type="EMBL" id="CAF4742933.1"/>
    </source>
</evidence>
<dbReference type="AlphaFoldDB" id="A0A818G5N9"/>